<reference evidence="2" key="1">
    <citation type="submission" date="2015-07" db="EMBL/GenBank/DDBJ databases">
        <title>Draft Genome Sequences of Anaerolinea thermolimosa IMO-1, Bellilinea caldifistulae GOMI-1, Leptolinea tardivitalis YMTK-2, Levilinea saccharolytica KIBI-1,Longilinea arvoryzae KOME-1, Previously Described as Members of the Anaerolineaceae (Chloroflexi).</title>
        <authorList>
            <person name="Sekiguchi Y."/>
            <person name="Ohashi A."/>
            <person name="Matsuura N."/>
            <person name="Tourlousse M.D."/>
        </authorList>
    </citation>
    <scope>NUCLEOTIDE SEQUENCE [LARGE SCALE GENOMIC DNA]</scope>
    <source>
        <strain evidence="2">KOME-1</strain>
    </source>
</reference>
<evidence type="ECO:0000256" key="1">
    <source>
        <dbReference type="SAM" id="Phobius"/>
    </source>
</evidence>
<keyword evidence="1" id="KW-1133">Transmembrane helix</keyword>
<gene>
    <name evidence="2" type="ORF">LARV_00969</name>
</gene>
<accession>A0A0S7BGR1</accession>
<protein>
    <submittedName>
        <fullName evidence="2">Type IV leader peptidase family</fullName>
    </submittedName>
</protein>
<keyword evidence="1" id="KW-0472">Membrane</keyword>
<proteinExistence type="predicted"/>
<feature type="transmembrane region" description="Helical" evidence="1">
    <location>
        <begin position="135"/>
        <end position="156"/>
    </location>
</feature>
<dbReference type="EMBL" id="DF967972">
    <property type="protein sequence ID" value="GAP13218.1"/>
    <property type="molecule type" value="Genomic_DNA"/>
</dbReference>
<evidence type="ECO:0000313" key="2">
    <source>
        <dbReference type="EMBL" id="GAP13218.1"/>
    </source>
</evidence>
<sequence length="184" mass="20752">MEIFFLGVIFIWLALISWFDLRKRELPHTAWVVIPLFCAAIYQTVAGNWQLSFLTGIVALASERQRLAKLSELRVDTIFFWIPWLLACFYAAATRNPVGAVAIVAFWAAWELRCWGGADAVTAITLILIWPDMRLVIAVLLVHIFVAVIASLVSLIRERKLRVHQFPGLPLLLLSAVLRLVSLG</sequence>
<dbReference type="AlphaFoldDB" id="A0A0S7BGR1"/>
<evidence type="ECO:0000313" key="3">
    <source>
        <dbReference type="Proteomes" id="UP000055060"/>
    </source>
</evidence>
<dbReference type="STRING" id="360412.LARV_00969"/>
<feature type="transmembrane region" description="Helical" evidence="1">
    <location>
        <begin position="73"/>
        <end position="93"/>
    </location>
</feature>
<dbReference type="RefSeq" id="WP_075072566.1">
    <property type="nucleotide sequence ID" value="NZ_DF967972.1"/>
</dbReference>
<feature type="transmembrane region" description="Helical" evidence="1">
    <location>
        <begin position="29"/>
        <end position="61"/>
    </location>
</feature>
<keyword evidence="3" id="KW-1185">Reference proteome</keyword>
<keyword evidence="1" id="KW-0812">Transmembrane</keyword>
<organism evidence="2">
    <name type="scientific">Longilinea arvoryzae</name>
    <dbReference type="NCBI Taxonomy" id="360412"/>
    <lineage>
        <taxon>Bacteria</taxon>
        <taxon>Bacillati</taxon>
        <taxon>Chloroflexota</taxon>
        <taxon>Anaerolineae</taxon>
        <taxon>Anaerolineales</taxon>
        <taxon>Anaerolineaceae</taxon>
        <taxon>Longilinea</taxon>
    </lineage>
</organism>
<name>A0A0S7BGR1_9CHLR</name>
<dbReference type="Proteomes" id="UP000055060">
    <property type="component" value="Unassembled WGS sequence"/>
</dbReference>
<dbReference type="OrthoDB" id="166812at2"/>